<evidence type="ECO:0000313" key="9">
    <source>
        <dbReference type="Proteomes" id="UP000011087"/>
    </source>
</evidence>
<dbReference type="EnsemblProtists" id="EKX38434">
    <property type="protein sequence ID" value="EKX38434"/>
    <property type="gene ID" value="GUITHDRAFT_144216"/>
</dbReference>
<dbReference type="PaxDb" id="55529-EKX38434"/>
<feature type="region of interest" description="Disordered" evidence="5">
    <location>
        <begin position="105"/>
        <end position="149"/>
    </location>
</feature>
<dbReference type="RefSeq" id="XP_005825414.1">
    <property type="nucleotide sequence ID" value="XM_005825357.1"/>
</dbReference>
<keyword evidence="1" id="KW-0805">Transcription regulation</keyword>
<dbReference type="GO" id="GO:0003677">
    <property type="term" value="F:DNA binding"/>
    <property type="evidence" value="ECO:0007669"/>
    <property type="project" value="UniProtKB-KW"/>
</dbReference>
<dbReference type="GeneID" id="17295241"/>
<reference evidence="9" key="2">
    <citation type="submission" date="2012-11" db="EMBL/GenBank/DDBJ databases">
        <authorList>
            <person name="Kuo A."/>
            <person name="Curtis B.A."/>
            <person name="Tanifuji G."/>
            <person name="Burki F."/>
            <person name="Gruber A."/>
            <person name="Irimia M."/>
            <person name="Maruyama S."/>
            <person name="Arias M.C."/>
            <person name="Ball S.G."/>
            <person name="Gile G.H."/>
            <person name="Hirakawa Y."/>
            <person name="Hopkins J.F."/>
            <person name="Rensing S.A."/>
            <person name="Schmutz J."/>
            <person name="Symeonidi A."/>
            <person name="Elias M."/>
            <person name="Eveleigh R.J."/>
            <person name="Herman E.K."/>
            <person name="Klute M.J."/>
            <person name="Nakayama T."/>
            <person name="Obornik M."/>
            <person name="Reyes-Prieto A."/>
            <person name="Armbrust E.V."/>
            <person name="Aves S.J."/>
            <person name="Beiko R.G."/>
            <person name="Coutinho P."/>
            <person name="Dacks J.B."/>
            <person name="Durnford D.G."/>
            <person name="Fast N.M."/>
            <person name="Green B.R."/>
            <person name="Grisdale C."/>
            <person name="Hempe F."/>
            <person name="Henrissat B."/>
            <person name="Hoppner M.P."/>
            <person name="Ishida K.-I."/>
            <person name="Kim E."/>
            <person name="Koreny L."/>
            <person name="Kroth P.G."/>
            <person name="Liu Y."/>
            <person name="Malik S.-B."/>
            <person name="Maier U.G."/>
            <person name="McRose D."/>
            <person name="Mock T."/>
            <person name="Neilson J.A."/>
            <person name="Onodera N.T."/>
            <person name="Poole A.M."/>
            <person name="Pritham E.J."/>
            <person name="Richards T.A."/>
            <person name="Rocap G."/>
            <person name="Roy S.W."/>
            <person name="Sarai C."/>
            <person name="Schaack S."/>
            <person name="Shirato S."/>
            <person name="Slamovits C.H."/>
            <person name="Spencer D.F."/>
            <person name="Suzuki S."/>
            <person name="Worden A.Z."/>
            <person name="Zauner S."/>
            <person name="Barry K."/>
            <person name="Bell C."/>
            <person name="Bharti A.K."/>
            <person name="Crow J.A."/>
            <person name="Grimwood J."/>
            <person name="Kramer R."/>
            <person name="Lindquist E."/>
            <person name="Lucas S."/>
            <person name="Salamov A."/>
            <person name="McFadden G.I."/>
            <person name="Lane C.E."/>
            <person name="Keeling P.J."/>
            <person name="Gray M.W."/>
            <person name="Grigoriev I.V."/>
            <person name="Archibald J.M."/>
        </authorList>
    </citation>
    <scope>NUCLEOTIDE SEQUENCE</scope>
    <source>
        <strain evidence="9">CCMP2712</strain>
    </source>
</reference>
<evidence type="ECO:0000256" key="2">
    <source>
        <dbReference type="ARBA" id="ARBA00023125"/>
    </source>
</evidence>
<dbReference type="EMBL" id="JH993048">
    <property type="protein sequence ID" value="EKX38434.1"/>
    <property type="molecule type" value="Genomic_DNA"/>
</dbReference>
<evidence type="ECO:0000256" key="1">
    <source>
        <dbReference type="ARBA" id="ARBA00023015"/>
    </source>
</evidence>
<dbReference type="KEGG" id="gtt:GUITHDRAFT_144216"/>
<gene>
    <name evidence="7" type="ORF">GUITHDRAFT_144216</name>
</gene>
<keyword evidence="4" id="KW-0539">Nucleus</keyword>
<protein>
    <recommendedName>
        <fullName evidence="6">RWP-RK domain-containing protein</fullName>
    </recommendedName>
</protein>
<evidence type="ECO:0000256" key="5">
    <source>
        <dbReference type="SAM" id="MobiDB-lite"/>
    </source>
</evidence>
<organism evidence="7">
    <name type="scientific">Guillardia theta (strain CCMP2712)</name>
    <name type="common">Cryptophyte</name>
    <dbReference type="NCBI Taxonomy" id="905079"/>
    <lineage>
        <taxon>Eukaryota</taxon>
        <taxon>Cryptophyceae</taxon>
        <taxon>Pyrenomonadales</taxon>
        <taxon>Geminigeraceae</taxon>
        <taxon>Guillardia</taxon>
    </lineage>
</organism>
<dbReference type="PROSITE" id="PS51519">
    <property type="entry name" value="RWP_RK"/>
    <property type="match status" value="1"/>
</dbReference>
<sequence length="200" mass="22005">MTQEVKAKTSLFSGAANVQISLQQGLLGPRPVSSHAQPCLMHTLYVKSRPRRSSSRHIVQLSLPLLSRLFHLKQPLAADCLGISLTSLKSACRKLGLRRWPYERAQQRESEEGSGRGSLADSSRLAHATGGGPTDQEEQLNPVLSSGDPSPWRCVGLEGLEGREKGCEEAREGLFEELFGSLPLEVEEEQQRKGCELEIF</sequence>
<keyword evidence="9" id="KW-1185">Reference proteome</keyword>
<reference evidence="7 9" key="1">
    <citation type="journal article" date="2012" name="Nature">
        <title>Algal genomes reveal evolutionary mosaicism and the fate of nucleomorphs.</title>
        <authorList>
            <consortium name="DOE Joint Genome Institute"/>
            <person name="Curtis B.A."/>
            <person name="Tanifuji G."/>
            <person name="Burki F."/>
            <person name="Gruber A."/>
            <person name="Irimia M."/>
            <person name="Maruyama S."/>
            <person name="Arias M.C."/>
            <person name="Ball S.G."/>
            <person name="Gile G.H."/>
            <person name="Hirakawa Y."/>
            <person name="Hopkins J.F."/>
            <person name="Kuo A."/>
            <person name="Rensing S.A."/>
            <person name="Schmutz J."/>
            <person name="Symeonidi A."/>
            <person name="Elias M."/>
            <person name="Eveleigh R.J."/>
            <person name="Herman E.K."/>
            <person name="Klute M.J."/>
            <person name="Nakayama T."/>
            <person name="Obornik M."/>
            <person name="Reyes-Prieto A."/>
            <person name="Armbrust E.V."/>
            <person name="Aves S.J."/>
            <person name="Beiko R.G."/>
            <person name="Coutinho P."/>
            <person name="Dacks J.B."/>
            <person name="Durnford D.G."/>
            <person name="Fast N.M."/>
            <person name="Green B.R."/>
            <person name="Grisdale C.J."/>
            <person name="Hempel F."/>
            <person name="Henrissat B."/>
            <person name="Hoppner M.P."/>
            <person name="Ishida K."/>
            <person name="Kim E."/>
            <person name="Koreny L."/>
            <person name="Kroth P.G."/>
            <person name="Liu Y."/>
            <person name="Malik S.B."/>
            <person name="Maier U.G."/>
            <person name="McRose D."/>
            <person name="Mock T."/>
            <person name="Neilson J.A."/>
            <person name="Onodera N.T."/>
            <person name="Poole A.M."/>
            <person name="Pritham E.J."/>
            <person name="Richards T.A."/>
            <person name="Rocap G."/>
            <person name="Roy S.W."/>
            <person name="Sarai C."/>
            <person name="Schaack S."/>
            <person name="Shirato S."/>
            <person name="Slamovits C.H."/>
            <person name="Spencer D.F."/>
            <person name="Suzuki S."/>
            <person name="Worden A.Z."/>
            <person name="Zauner S."/>
            <person name="Barry K."/>
            <person name="Bell C."/>
            <person name="Bharti A.K."/>
            <person name="Crow J.A."/>
            <person name="Grimwood J."/>
            <person name="Kramer R."/>
            <person name="Lindquist E."/>
            <person name="Lucas S."/>
            <person name="Salamov A."/>
            <person name="McFadden G.I."/>
            <person name="Lane C.E."/>
            <person name="Keeling P.J."/>
            <person name="Gray M.W."/>
            <person name="Grigoriev I.V."/>
            <person name="Archibald J.M."/>
        </authorList>
    </citation>
    <scope>NUCLEOTIDE SEQUENCE</scope>
    <source>
        <strain evidence="7 9">CCMP2712</strain>
    </source>
</reference>
<keyword evidence="2" id="KW-0238">DNA-binding</keyword>
<name>L1IRA7_GUITC</name>
<evidence type="ECO:0000256" key="3">
    <source>
        <dbReference type="ARBA" id="ARBA00023163"/>
    </source>
</evidence>
<evidence type="ECO:0000256" key="4">
    <source>
        <dbReference type="ARBA" id="ARBA00023242"/>
    </source>
</evidence>
<feature type="domain" description="RWP-RK" evidence="6">
    <location>
        <begin position="42"/>
        <end position="129"/>
    </location>
</feature>
<dbReference type="InterPro" id="IPR003035">
    <property type="entry name" value="RWP-RK_dom"/>
</dbReference>
<accession>L1IRA7</accession>
<reference evidence="8" key="3">
    <citation type="submission" date="2015-06" db="UniProtKB">
        <authorList>
            <consortium name="EnsemblProtists"/>
        </authorList>
    </citation>
    <scope>IDENTIFICATION</scope>
</reference>
<feature type="compositionally biased region" description="Basic and acidic residues" evidence="5">
    <location>
        <begin position="105"/>
        <end position="114"/>
    </location>
</feature>
<dbReference type="Pfam" id="PF02042">
    <property type="entry name" value="RWP-RK"/>
    <property type="match status" value="1"/>
</dbReference>
<dbReference type="AlphaFoldDB" id="L1IRA7"/>
<dbReference type="HOGENOM" id="CLU_1368529_0_0_1"/>
<evidence type="ECO:0000259" key="6">
    <source>
        <dbReference type="PROSITE" id="PS51519"/>
    </source>
</evidence>
<evidence type="ECO:0000313" key="8">
    <source>
        <dbReference type="EnsemblProtists" id="EKX38434"/>
    </source>
</evidence>
<proteinExistence type="predicted"/>
<keyword evidence="3" id="KW-0804">Transcription</keyword>
<evidence type="ECO:0000313" key="7">
    <source>
        <dbReference type="EMBL" id="EKX38434.1"/>
    </source>
</evidence>
<dbReference type="Proteomes" id="UP000011087">
    <property type="component" value="Unassembled WGS sequence"/>
</dbReference>